<organism evidence="8 9">
    <name type="scientific">Miscanthus lutarioriparius</name>
    <dbReference type="NCBI Taxonomy" id="422564"/>
    <lineage>
        <taxon>Eukaryota</taxon>
        <taxon>Viridiplantae</taxon>
        <taxon>Streptophyta</taxon>
        <taxon>Embryophyta</taxon>
        <taxon>Tracheophyta</taxon>
        <taxon>Spermatophyta</taxon>
        <taxon>Magnoliopsida</taxon>
        <taxon>Liliopsida</taxon>
        <taxon>Poales</taxon>
        <taxon>Poaceae</taxon>
        <taxon>PACMAD clade</taxon>
        <taxon>Panicoideae</taxon>
        <taxon>Andropogonodae</taxon>
        <taxon>Andropogoneae</taxon>
        <taxon>Saccharinae</taxon>
        <taxon>Miscanthus</taxon>
    </lineage>
</organism>
<evidence type="ECO:0000313" key="9">
    <source>
        <dbReference type="Proteomes" id="UP000604825"/>
    </source>
</evidence>
<feature type="compositionally biased region" description="Basic and acidic residues" evidence="6">
    <location>
        <begin position="105"/>
        <end position="121"/>
    </location>
</feature>
<protein>
    <recommendedName>
        <fullName evidence="7">BHLH domain-containing protein</fullName>
    </recommendedName>
</protein>
<dbReference type="OrthoDB" id="690068at2759"/>
<sequence>MRHASPPQELPAAGGEIQAALAPATASSARAGARRGGGGGSFTALLGLPTSQAIELLLPARRRRPPQPPSPSPSPAAAPAPAFLRPAPRGPRRALLHGKAAKKGKTAEEKPAGGDGDGEKPAYVHVRARRGQATDSHSLAERARREKINARMELLKELVPGCSKVSGTALVLDEIINHVQSLQRQVEYLSMRLAAVNPRVDFGGLDSFLTTECGRIAGFNCKNGIDLEQVTWPEMGVHGARQLMQLQQQFWHGDLAHPHQVASQWEKRGDGHPPVFSNSNPSLFGYDLTSSGKSFTQSYIFLTEFSCLSLTSHISAWLGPRLLSLTLSCQHSLEKKMYR</sequence>
<dbReference type="Proteomes" id="UP000604825">
    <property type="component" value="Unassembled WGS sequence"/>
</dbReference>
<comment type="subcellular location">
    <subcellularLocation>
        <location evidence="1">Nucleus</location>
    </subcellularLocation>
</comment>
<proteinExistence type="inferred from homology"/>
<keyword evidence="9" id="KW-1185">Reference proteome</keyword>
<evidence type="ECO:0000256" key="5">
    <source>
        <dbReference type="ARBA" id="ARBA00023242"/>
    </source>
</evidence>
<keyword evidence="5" id="KW-0539">Nucleus</keyword>
<feature type="compositionally biased region" description="Pro residues" evidence="6">
    <location>
        <begin position="66"/>
        <end position="78"/>
    </location>
</feature>
<keyword evidence="3" id="KW-0805">Transcription regulation</keyword>
<evidence type="ECO:0000256" key="6">
    <source>
        <dbReference type="SAM" id="MobiDB-lite"/>
    </source>
</evidence>
<dbReference type="Pfam" id="PF00010">
    <property type="entry name" value="HLH"/>
    <property type="match status" value="1"/>
</dbReference>
<feature type="domain" description="BHLH" evidence="7">
    <location>
        <begin position="132"/>
        <end position="182"/>
    </location>
</feature>
<evidence type="ECO:0000256" key="4">
    <source>
        <dbReference type="ARBA" id="ARBA00023163"/>
    </source>
</evidence>
<comment type="caution">
    <text evidence="8">The sequence shown here is derived from an EMBL/GenBank/DDBJ whole genome shotgun (WGS) entry which is preliminary data.</text>
</comment>
<dbReference type="PANTHER" id="PTHR12565:SF112">
    <property type="entry name" value="TRANSCRIPTION FACTOR BHLH48-RELATED"/>
    <property type="match status" value="1"/>
</dbReference>
<reference evidence="8" key="1">
    <citation type="submission" date="2020-10" db="EMBL/GenBank/DDBJ databases">
        <authorList>
            <person name="Han B."/>
            <person name="Lu T."/>
            <person name="Zhao Q."/>
            <person name="Huang X."/>
            <person name="Zhao Y."/>
        </authorList>
    </citation>
    <scope>NUCLEOTIDE SEQUENCE</scope>
</reference>
<dbReference type="EMBL" id="CAJGYO010000018">
    <property type="protein sequence ID" value="CAD6336281.1"/>
    <property type="molecule type" value="Genomic_DNA"/>
</dbReference>
<evidence type="ECO:0000256" key="3">
    <source>
        <dbReference type="ARBA" id="ARBA00023015"/>
    </source>
</evidence>
<dbReference type="Gene3D" id="4.10.280.10">
    <property type="entry name" value="Helix-loop-helix DNA-binding domain"/>
    <property type="match status" value="1"/>
</dbReference>
<evidence type="ECO:0000256" key="1">
    <source>
        <dbReference type="ARBA" id="ARBA00004123"/>
    </source>
</evidence>
<dbReference type="PROSITE" id="PS50888">
    <property type="entry name" value="BHLH"/>
    <property type="match status" value="1"/>
</dbReference>
<dbReference type="GO" id="GO:0005634">
    <property type="term" value="C:nucleus"/>
    <property type="evidence" value="ECO:0007669"/>
    <property type="project" value="UniProtKB-SubCell"/>
</dbReference>
<dbReference type="GO" id="GO:0046983">
    <property type="term" value="F:protein dimerization activity"/>
    <property type="evidence" value="ECO:0007669"/>
    <property type="project" value="InterPro"/>
</dbReference>
<dbReference type="InterPro" id="IPR011598">
    <property type="entry name" value="bHLH_dom"/>
</dbReference>
<evidence type="ECO:0000313" key="8">
    <source>
        <dbReference type="EMBL" id="CAD6336281.1"/>
    </source>
</evidence>
<keyword evidence="4" id="KW-0804">Transcription</keyword>
<comment type="similarity">
    <text evidence="2">Belongs to the bHLH protein family.</text>
</comment>
<dbReference type="CDD" id="cd18919">
    <property type="entry name" value="bHLH_AtBPE_like"/>
    <property type="match status" value="1"/>
</dbReference>
<dbReference type="GO" id="GO:0003700">
    <property type="term" value="F:DNA-binding transcription factor activity"/>
    <property type="evidence" value="ECO:0007669"/>
    <property type="project" value="TreeGrafter"/>
</dbReference>
<evidence type="ECO:0000256" key="2">
    <source>
        <dbReference type="ARBA" id="ARBA00005510"/>
    </source>
</evidence>
<dbReference type="SMART" id="SM00353">
    <property type="entry name" value="HLH"/>
    <property type="match status" value="1"/>
</dbReference>
<feature type="compositionally biased region" description="Basic residues" evidence="6">
    <location>
        <begin position="90"/>
        <end position="104"/>
    </location>
</feature>
<gene>
    <name evidence="8" type="ORF">NCGR_LOCUS60379</name>
</gene>
<feature type="compositionally biased region" description="Low complexity" evidence="6">
    <location>
        <begin position="19"/>
        <end position="31"/>
    </location>
</feature>
<dbReference type="AlphaFoldDB" id="A0A811S4L8"/>
<evidence type="ECO:0000259" key="7">
    <source>
        <dbReference type="PROSITE" id="PS50888"/>
    </source>
</evidence>
<name>A0A811S4L8_9POAL</name>
<accession>A0A811S4L8</accession>
<feature type="region of interest" description="Disordered" evidence="6">
    <location>
        <begin position="1"/>
        <end position="121"/>
    </location>
</feature>
<dbReference type="InterPro" id="IPR024097">
    <property type="entry name" value="bHLH_ZIP_TF"/>
</dbReference>
<dbReference type="PANTHER" id="PTHR12565">
    <property type="entry name" value="STEROL REGULATORY ELEMENT-BINDING PROTEIN"/>
    <property type="match status" value="1"/>
</dbReference>
<dbReference type="SUPFAM" id="SSF47459">
    <property type="entry name" value="HLH, helix-loop-helix DNA-binding domain"/>
    <property type="match status" value="1"/>
</dbReference>
<dbReference type="InterPro" id="IPR036638">
    <property type="entry name" value="HLH_DNA-bd_sf"/>
</dbReference>
<dbReference type="FunFam" id="4.10.280.10:FF:000042">
    <property type="entry name" value="transcription factor bHLH48-like isoform X1"/>
    <property type="match status" value="1"/>
</dbReference>